<proteinExistence type="predicted"/>
<feature type="transmembrane region" description="Helical" evidence="1">
    <location>
        <begin position="37"/>
        <end position="54"/>
    </location>
</feature>
<evidence type="ECO:0000256" key="1">
    <source>
        <dbReference type="SAM" id="Phobius"/>
    </source>
</evidence>
<feature type="transmembrane region" description="Helical" evidence="1">
    <location>
        <begin position="206"/>
        <end position="228"/>
    </location>
</feature>
<keyword evidence="3" id="KW-1185">Reference proteome</keyword>
<organism evidence="2 3">
    <name type="scientific">Phytophthora megakarya</name>
    <dbReference type="NCBI Taxonomy" id="4795"/>
    <lineage>
        <taxon>Eukaryota</taxon>
        <taxon>Sar</taxon>
        <taxon>Stramenopiles</taxon>
        <taxon>Oomycota</taxon>
        <taxon>Peronosporomycetes</taxon>
        <taxon>Peronosporales</taxon>
        <taxon>Peronosporaceae</taxon>
        <taxon>Phytophthora</taxon>
    </lineage>
</organism>
<evidence type="ECO:0000313" key="3">
    <source>
        <dbReference type="Proteomes" id="UP000198211"/>
    </source>
</evidence>
<comment type="caution">
    <text evidence="2">The sequence shown here is derived from an EMBL/GenBank/DDBJ whole genome shotgun (WGS) entry which is preliminary data.</text>
</comment>
<sequence>METLTRTIFLPIILVMDAWIFQYLMSVYYGKRRDMRVCMLLFASFLVFAAQLYSHEDIEMLTSMNDISETCLQLTFVTQITIIGRAVSVKVKVRSIVYLTHVAEVFVFLNWLTVIACEVFVFLNWLTVIACVFDAAGIITGNGFQIFGNVLESVSLVFVLVFRFYYLSISIGFRALVAERKAEFLVYVLLVFHELPFAILESCTGISWEFVQAIANRVLMVACILLNVRIKTRGTRSSYTVKSAKESTPPLKPSHRVYLKTLVAKATSSREGPASPDIPKLRVISGRSSTVLVDTNSTM</sequence>
<evidence type="ECO:0000313" key="2">
    <source>
        <dbReference type="EMBL" id="OWZ01431.1"/>
    </source>
</evidence>
<dbReference type="Proteomes" id="UP000198211">
    <property type="component" value="Unassembled WGS sequence"/>
</dbReference>
<dbReference type="OrthoDB" id="127101at2759"/>
<keyword evidence="1" id="KW-1133">Transmembrane helix</keyword>
<feature type="transmembrane region" description="Helical" evidence="1">
    <location>
        <begin position="6"/>
        <end position="25"/>
    </location>
</feature>
<protein>
    <recommendedName>
        <fullName evidence="4">Transmembrane protein</fullName>
    </recommendedName>
</protein>
<feature type="transmembrane region" description="Helical" evidence="1">
    <location>
        <begin position="184"/>
        <end position="200"/>
    </location>
</feature>
<dbReference type="EMBL" id="NBNE01006851">
    <property type="protein sequence ID" value="OWZ01431.1"/>
    <property type="molecule type" value="Genomic_DNA"/>
</dbReference>
<dbReference type="AlphaFoldDB" id="A0A225V7H3"/>
<reference evidence="3" key="1">
    <citation type="submission" date="2017-03" db="EMBL/GenBank/DDBJ databases">
        <title>Phytopthora megakarya and P. palmivora, two closely related causual agents of cacao black pod achieved similar genome size and gene model numbers by different mechanisms.</title>
        <authorList>
            <person name="Ali S."/>
            <person name="Shao J."/>
            <person name="Larry D.J."/>
            <person name="Kronmiller B."/>
            <person name="Shen D."/>
            <person name="Strem M.D."/>
            <person name="Melnick R.L."/>
            <person name="Guiltinan M.J."/>
            <person name="Tyler B.M."/>
            <person name="Meinhardt L.W."/>
            <person name="Bailey B.A."/>
        </authorList>
    </citation>
    <scope>NUCLEOTIDE SEQUENCE [LARGE SCALE GENOMIC DNA]</scope>
    <source>
        <strain evidence="3">zdho120</strain>
    </source>
</reference>
<keyword evidence="1" id="KW-0472">Membrane</keyword>
<gene>
    <name evidence="2" type="ORF">PHMEG_00027178</name>
</gene>
<name>A0A225V7H3_9STRA</name>
<evidence type="ECO:0008006" key="4">
    <source>
        <dbReference type="Google" id="ProtNLM"/>
    </source>
</evidence>
<keyword evidence="1" id="KW-0812">Transmembrane</keyword>
<accession>A0A225V7H3</accession>